<evidence type="ECO:0000259" key="7">
    <source>
        <dbReference type="Pfam" id="PF00680"/>
    </source>
</evidence>
<feature type="compositionally biased region" description="Polar residues" evidence="6">
    <location>
        <begin position="562"/>
        <end position="571"/>
    </location>
</feature>
<name>A0A219WGJ2_9VIRU</name>
<evidence type="ECO:0000256" key="1">
    <source>
        <dbReference type="ARBA" id="ARBA00022484"/>
    </source>
</evidence>
<keyword evidence="3" id="KW-0548">Nucleotidyltransferase</keyword>
<dbReference type="GO" id="GO:0000166">
    <property type="term" value="F:nucleotide binding"/>
    <property type="evidence" value="ECO:0007669"/>
    <property type="project" value="UniProtKB-KW"/>
</dbReference>
<keyword evidence="1 8" id="KW-0696">RNA-directed RNA polymerase</keyword>
<dbReference type="Gene3D" id="3.30.70.270">
    <property type="match status" value="1"/>
</dbReference>
<keyword evidence="2" id="KW-0808">Transferase</keyword>
<evidence type="ECO:0000256" key="2">
    <source>
        <dbReference type="ARBA" id="ARBA00022679"/>
    </source>
</evidence>
<evidence type="ECO:0000256" key="5">
    <source>
        <dbReference type="ARBA" id="ARBA00022953"/>
    </source>
</evidence>
<keyword evidence="4" id="KW-0547">Nucleotide-binding</keyword>
<keyword evidence="5" id="KW-0693">Viral RNA replication</keyword>
<proteinExistence type="predicted"/>
<sequence length="579" mass="67917">MCLSRPTNLIYLGKQPMNHRTRRFLNKHTKTSKREEEFISRLTRKAIYSICPPQLAKETIHGYRRSATDPKSGEEDFLKTDLPYHDVPRDFHYKKALRVVEKMFRPTRTLKPVSFPDLRYYPWTLPTAAEAPFTESKFWQEYVQQKAREDEIDNDRLSFHNLYNEIFHINRQLVHDIKYGRKPFWNEKGEPIPYEFTYLHSRAHMVKQDKPDKIRAVFGVPKLLLMVENMFIWNIQKDHLNRPLGSSPLLWGYETIRGGWRKLIHTITKKPFNFILSADWSGFDHKALHEVIDDVHDIWRSWYVFDQGYEPSKSDTHDYSDTKSREEQITRLWTWMCHAIKHTPIKAESGNMYQWQWNGIASGFQQTQLLDSFVNAIYLLTCLSALGINIEGDNFQAFFQGDDSLCAFPEIIPDPKAFIEKLSKEAKRRFNADLSADKTSYGTSTDDVEVLSYRNRSGLSQRDPAELLAHLLYPERPRRPAEHAAAAAGIAQAAMGSSRYVYDVCKDVYNFLVNEIGIEPSFKERDPNRYTPDFRSVQRFPTFEETFLSNFDLRQRSESDRQSLWPTQPTGNGFHFLNH</sequence>
<evidence type="ECO:0000256" key="3">
    <source>
        <dbReference type="ARBA" id="ARBA00022695"/>
    </source>
</evidence>
<feature type="region of interest" description="Disordered" evidence="6">
    <location>
        <begin position="558"/>
        <end position="579"/>
    </location>
</feature>
<dbReference type="InterPro" id="IPR043502">
    <property type="entry name" value="DNA/RNA_pol_sf"/>
</dbReference>
<evidence type="ECO:0000256" key="6">
    <source>
        <dbReference type="SAM" id="MobiDB-lite"/>
    </source>
</evidence>
<dbReference type="Pfam" id="PF00680">
    <property type="entry name" value="RdRP_1"/>
    <property type="match status" value="1"/>
</dbReference>
<dbReference type="GO" id="GO:0003968">
    <property type="term" value="F:RNA-directed RNA polymerase activity"/>
    <property type="evidence" value="ECO:0007669"/>
    <property type="project" value="UniProtKB-KW"/>
</dbReference>
<accession>A0A219WGJ2</accession>
<dbReference type="GO" id="GO:0003723">
    <property type="term" value="F:RNA binding"/>
    <property type="evidence" value="ECO:0007669"/>
    <property type="project" value="InterPro"/>
</dbReference>
<protein>
    <submittedName>
        <fullName evidence="8">RNA-dependent RNA polymerase</fullName>
    </submittedName>
</protein>
<organism evidence="8">
    <name type="scientific">Ceratobasidium partitivirus</name>
    <dbReference type="NCBI Taxonomy" id="1905681"/>
    <lineage>
        <taxon>Viruses</taxon>
        <taxon>Riboviria</taxon>
        <taxon>Orthornavirae</taxon>
        <taxon>Pisuviricota</taxon>
        <taxon>Duplopiviricetes</taxon>
        <taxon>Durnavirales</taxon>
        <taxon>Partitiviridae</taxon>
    </lineage>
</organism>
<feature type="domain" description="RNA-directed RNA polymerase C-terminal" evidence="7">
    <location>
        <begin position="211"/>
        <end position="457"/>
    </location>
</feature>
<evidence type="ECO:0000313" key="8">
    <source>
        <dbReference type="EMBL" id="AOX47571.1"/>
    </source>
</evidence>
<dbReference type="EMBL" id="KU291917">
    <property type="protein sequence ID" value="AOX47571.1"/>
    <property type="molecule type" value="Genomic_RNA"/>
</dbReference>
<evidence type="ECO:0000256" key="4">
    <source>
        <dbReference type="ARBA" id="ARBA00022741"/>
    </source>
</evidence>
<dbReference type="GO" id="GO:0006351">
    <property type="term" value="P:DNA-templated transcription"/>
    <property type="evidence" value="ECO:0007669"/>
    <property type="project" value="InterPro"/>
</dbReference>
<dbReference type="InterPro" id="IPR001205">
    <property type="entry name" value="RNA-dir_pol_C"/>
</dbReference>
<dbReference type="SUPFAM" id="SSF56672">
    <property type="entry name" value="DNA/RNA polymerases"/>
    <property type="match status" value="1"/>
</dbReference>
<dbReference type="InterPro" id="IPR043128">
    <property type="entry name" value="Rev_trsase/Diguanyl_cyclase"/>
</dbReference>
<reference evidence="8" key="1">
    <citation type="journal article" date="2017" name="Virology">
        <title>The challenges of using high-throughput sequencing to track multiple bipartite mycoviruses of wild orchid-fungus partnerships over consecutive years.</title>
        <authorList>
            <person name="Ong J.W.L."/>
            <person name="Li H."/>
            <person name="Sivasithamparam K."/>
            <person name="Dixon K.W."/>
            <person name="Jones M.G.K."/>
            <person name="Wylie S.J."/>
        </authorList>
    </citation>
    <scope>NUCLEOTIDE SEQUENCE</scope>
    <source>
        <strain evidence="8">RdRp-5</strain>
    </source>
</reference>